<dbReference type="EMBL" id="KY860738">
    <property type="protein sequence ID" value="AUD11401.1"/>
    <property type="molecule type" value="mRNA"/>
</dbReference>
<feature type="compositionally biased region" description="Polar residues" evidence="2">
    <location>
        <begin position="26"/>
        <end position="37"/>
    </location>
</feature>
<organism evidence="4">
    <name type="scientific">Penicillium oxalicum</name>
    <dbReference type="NCBI Taxonomy" id="69781"/>
    <lineage>
        <taxon>Eukaryota</taxon>
        <taxon>Fungi</taxon>
        <taxon>Dikarya</taxon>
        <taxon>Ascomycota</taxon>
        <taxon>Pezizomycotina</taxon>
        <taxon>Eurotiomycetes</taxon>
        <taxon>Eurotiomycetidae</taxon>
        <taxon>Eurotiales</taxon>
        <taxon>Aspergillaceae</taxon>
        <taxon>Penicillium</taxon>
    </lineage>
</organism>
<sequence length="664" mass="73554">MATSKPKQSPSTPDAVRKTSLLREFTPTTSSAAHLNTEYSSPPAFSEDEFWNAFTNVGASVAPTTAGLEHRPDPLPGFLNPLPPTMSQEMIDYLEKNQVFCLPSARLQQALLHTFIECVLPSMPILEWQDFLAIIHDGRGGPGRVSLLLYWAVMFSATNYVDLHYLLEVGYLSRKEAHEDFFQKAKLLYNFRYESDPITIIQTLLLMTLRLDTADGYDSRHWIKAAITVARSVGLFQDIHLTPRFQCSPRLWKRIAWACYMTDSIIALRLRCRTAIDQTEFGHPPLTEQDFDVGPLPSDIQIVSPACTVARNLQAQQDLASICIATARLCTCIGKILDLQGKHTTYTDSSTISLRSIITTTTNTNKNNTDYMNHTETETSSPSTQSPHHPHPCELDLADWANTLPPPCQANPPSESSPHSSPSSFSSSSSSSSSSSCPLEHPTVLLHRNTLHMIFYTTLAVFHQSQPFPTSKSCVQLAASQISRITSELYQHNLQHRLPVIAVTAILVALIIHVADLERAAPASTERDEDVLSVRLCLDVMGRLRDSYWEAETAATWALSVIRNVAFDLEGWMGSSSSGESALEVGAGLCGWRFRERSASSESWTTEKMEGEGEEGGGGQGEGEMEMEMGMDLMMMLMMYGEEEDGCISALDGQIEFPFYGGMD</sequence>
<evidence type="ECO:0000313" key="4">
    <source>
        <dbReference type="EMBL" id="AUD11401.1"/>
    </source>
</evidence>
<dbReference type="AlphaFoldDB" id="A0A2H4WV07"/>
<dbReference type="GO" id="GO:0008270">
    <property type="term" value="F:zinc ion binding"/>
    <property type="evidence" value="ECO:0007669"/>
    <property type="project" value="InterPro"/>
</dbReference>
<protein>
    <submittedName>
        <fullName evidence="4">Zn2Cys6 transcription factor</fullName>
    </submittedName>
</protein>
<dbReference type="PANTHER" id="PTHR47425:SF2">
    <property type="entry name" value="FARB-RELATED"/>
    <property type="match status" value="1"/>
</dbReference>
<dbReference type="Pfam" id="PF04082">
    <property type="entry name" value="Fungal_trans"/>
    <property type="match status" value="1"/>
</dbReference>
<keyword evidence="1" id="KW-0539">Nucleus</keyword>
<reference evidence="4" key="2">
    <citation type="submission" date="2017-03" db="EMBL/GenBank/DDBJ databases">
        <authorList>
            <person name="Afonso C.L."/>
            <person name="Miller P.J."/>
            <person name="Scott M.A."/>
            <person name="Spackman E."/>
            <person name="Goraichik I."/>
            <person name="Dimitrov K.M."/>
            <person name="Suarez D.L."/>
            <person name="Swayne D.E."/>
        </authorList>
    </citation>
    <scope>NUCLEOTIDE SEQUENCE</scope>
</reference>
<evidence type="ECO:0000256" key="1">
    <source>
        <dbReference type="ARBA" id="ARBA00023242"/>
    </source>
</evidence>
<feature type="region of interest" description="Disordered" evidence="2">
    <location>
        <begin position="598"/>
        <end position="622"/>
    </location>
</feature>
<dbReference type="PANTHER" id="PTHR47425">
    <property type="entry name" value="FARB-RELATED"/>
    <property type="match status" value="1"/>
</dbReference>
<dbReference type="InterPro" id="IPR052761">
    <property type="entry name" value="Fungal_Detox/Toxin_TFs"/>
</dbReference>
<feature type="compositionally biased region" description="Low complexity" evidence="2">
    <location>
        <begin position="412"/>
        <end position="436"/>
    </location>
</feature>
<dbReference type="CDD" id="cd12148">
    <property type="entry name" value="fungal_TF_MHR"/>
    <property type="match status" value="1"/>
</dbReference>
<evidence type="ECO:0000259" key="3">
    <source>
        <dbReference type="Pfam" id="PF04082"/>
    </source>
</evidence>
<proteinExistence type="evidence at transcript level"/>
<name>A0A2H4WV07_PENOX</name>
<evidence type="ECO:0000256" key="2">
    <source>
        <dbReference type="SAM" id="MobiDB-lite"/>
    </source>
</evidence>
<reference evidence="4" key="1">
    <citation type="journal article" date="2017" name="Biotechnol. Biofuels">
        <title>Transcriptomic profiling and genetic analyses reveal novel key regulators of cellulase and xylanase gene expression in Penicillium oxalicum.</title>
        <authorList>
            <person name="Yan Y.S."/>
            <person name="Zhao S."/>
            <person name="Liao L.S."/>
            <person name="He Q.P."/>
            <person name="Xiong Y.R."/>
            <person name="Wang L."/>
            <person name="Li C.X."/>
            <person name="Feng J.X."/>
        </authorList>
    </citation>
    <scope>NUCLEOTIDE SEQUENCE</scope>
</reference>
<accession>A0A2H4WV07</accession>
<dbReference type="GO" id="GO:0003677">
    <property type="term" value="F:DNA binding"/>
    <property type="evidence" value="ECO:0007669"/>
    <property type="project" value="InterPro"/>
</dbReference>
<feature type="region of interest" description="Disordered" evidence="2">
    <location>
        <begin position="1"/>
        <end position="37"/>
    </location>
</feature>
<dbReference type="InterPro" id="IPR007219">
    <property type="entry name" value="XnlR_reg_dom"/>
</dbReference>
<feature type="compositionally biased region" description="Basic and acidic residues" evidence="2">
    <location>
        <begin position="598"/>
        <end position="611"/>
    </location>
</feature>
<feature type="compositionally biased region" description="Low complexity" evidence="2">
    <location>
        <begin position="378"/>
        <end position="387"/>
    </location>
</feature>
<feature type="region of interest" description="Disordered" evidence="2">
    <location>
        <begin position="363"/>
        <end position="439"/>
    </location>
</feature>
<dbReference type="GO" id="GO:0006351">
    <property type="term" value="P:DNA-templated transcription"/>
    <property type="evidence" value="ECO:0007669"/>
    <property type="project" value="InterPro"/>
</dbReference>
<feature type="domain" description="Xylanolytic transcriptional activator regulatory" evidence="3">
    <location>
        <begin position="114"/>
        <end position="338"/>
    </location>
</feature>
<feature type="compositionally biased region" description="Polar residues" evidence="2">
    <location>
        <begin position="1"/>
        <end position="12"/>
    </location>
</feature>